<dbReference type="SUPFAM" id="SSF55031">
    <property type="entry name" value="Bacterial exopeptidase dimerisation domain"/>
    <property type="match status" value="1"/>
</dbReference>
<dbReference type="SUPFAM" id="SSF53187">
    <property type="entry name" value="Zn-dependent exopeptidases"/>
    <property type="match status" value="1"/>
</dbReference>
<dbReference type="Gene3D" id="3.40.630.10">
    <property type="entry name" value="Zn peptidases"/>
    <property type="match status" value="1"/>
</dbReference>
<dbReference type="NCBIfam" id="TIGR01891">
    <property type="entry name" value="amidohydrolases"/>
    <property type="match status" value="1"/>
</dbReference>
<accession>A0ABT2T1U2</accession>
<comment type="caution">
    <text evidence="2">The sequence shown here is derived from an EMBL/GenBank/DDBJ whole genome shotgun (WGS) entry which is preliminary data.</text>
</comment>
<dbReference type="InterPro" id="IPR017439">
    <property type="entry name" value="Amidohydrolase"/>
</dbReference>
<dbReference type="Pfam" id="PF01546">
    <property type="entry name" value="Peptidase_M20"/>
    <property type="match status" value="1"/>
</dbReference>
<protein>
    <submittedName>
        <fullName evidence="2">Amidohydrolase</fullName>
    </submittedName>
</protein>
<dbReference type="InterPro" id="IPR011650">
    <property type="entry name" value="Peptidase_M20_dimer"/>
</dbReference>
<keyword evidence="3" id="KW-1185">Reference proteome</keyword>
<dbReference type="InterPro" id="IPR036264">
    <property type="entry name" value="Bact_exopeptidase_dim_dom"/>
</dbReference>
<evidence type="ECO:0000313" key="2">
    <source>
        <dbReference type="EMBL" id="MCU6744218.1"/>
    </source>
</evidence>
<dbReference type="Gene3D" id="3.30.70.360">
    <property type="match status" value="1"/>
</dbReference>
<dbReference type="InterPro" id="IPR002933">
    <property type="entry name" value="Peptidase_M20"/>
</dbReference>
<gene>
    <name evidence="2" type="ORF">OCV77_06875</name>
</gene>
<dbReference type="EMBL" id="JAOQKJ010000005">
    <property type="protein sequence ID" value="MCU6744218.1"/>
    <property type="molecule type" value="Genomic_DNA"/>
</dbReference>
<reference evidence="2 3" key="1">
    <citation type="journal article" date="2021" name="ISME Commun">
        <title>Automated analysis of genomic sequences facilitates high-throughput and comprehensive description of bacteria.</title>
        <authorList>
            <person name="Hitch T.C.A."/>
        </authorList>
    </citation>
    <scope>NUCLEOTIDE SEQUENCE [LARGE SCALE GENOMIC DNA]</scope>
    <source>
        <strain evidence="2 3">Sanger_18</strain>
    </source>
</reference>
<dbReference type="RefSeq" id="WP_262574222.1">
    <property type="nucleotide sequence ID" value="NZ_JAOQKJ010000005.1"/>
</dbReference>
<evidence type="ECO:0000259" key="1">
    <source>
        <dbReference type="Pfam" id="PF07687"/>
    </source>
</evidence>
<name>A0ABT2T1U2_9FIRM</name>
<organism evidence="2 3">
    <name type="scientific">Suilimivivens aceti</name>
    <dbReference type="NCBI Taxonomy" id="2981774"/>
    <lineage>
        <taxon>Bacteria</taxon>
        <taxon>Bacillati</taxon>
        <taxon>Bacillota</taxon>
        <taxon>Clostridia</taxon>
        <taxon>Lachnospirales</taxon>
        <taxon>Lachnospiraceae</taxon>
        <taxon>Suilimivivens</taxon>
    </lineage>
</organism>
<proteinExistence type="predicted"/>
<feature type="domain" description="Peptidase M20 dimerisation" evidence="1">
    <location>
        <begin position="185"/>
        <end position="276"/>
    </location>
</feature>
<evidence type="ECO:0000313" key="3">
    <source>
        <dbReference type="Proteomes" id="UP001652432"/>
    </source>
</evidence>
<dbReference type="PANTHER" id="PTHR11014">
    <property type="entry name" value="PEPTIDASE M20 FAMILY MEMBER"/>
    <property type="match status" value="1"/>
</dbReference>
<dbReference type="PANTHER" id="PTHR11014:SF63">
    <property type="entry name" value="METALLOPEPTIDASE, PUTATIVE (AFU_ORTHOLOGUE AFUA_6G09600)-RELATED"/>
    <property type="match status" value="1"/>
</dbReference>
<sequence length="388" mass="42892">MIKKIVDDVMPQMISDRRHLHKHPELSFEEYQTTEFLCRELEAAGIEDIRRPVKTGVVAVIHGVYPGKTVAIRADIDALPIQEKNELEFCSVNDGVMHACGHDGHAAMLLAAARIFEQHKDELHGSIVCIFQHAEEVPPGGAQELYEAGVMEGVDELYGLHLSSNFPTGTYGVRAGALTSATDRFDIRVIGKGGHSSMPEQSIDPIVTGAEIIVALQSILSRRVAAFEPAVLSVCQVNAGDAYNIIPGEMTLTGSTRTFSEEMRGKMEAMIEEIISGITKSAGASYEFKFERGYSSVINDKELTENVEQQLKKLWGEESILHINPIMPGEDFSALQKNCPACFVEIGTADEEKHTTFPHHNPNYRMDEEGLRYGLSYLLATIFDRLRA</sequence>
<dbReference type="Proteomes" id="UP001652432">
    <property type="component" value="Unassembled WGS sequence"/>
</dbReference>
<dbReference type="PIRSF" id="PIRSF005962">
    <property type="entry name" value="Pept_M20D_amidohydro"/>
    <property type="match status" value="1"/>
</dbReference>
<dbReference type="Pfam" id="PF07687">
    <property type="entry name" value="M20_dimer"/>
    <property type="match status" value="1"/>
</dbReference>